<feature type="transmembrane region" description="Helical" evidence="8">
    <location>
        <begin position="311"/>
        <end position="337"/>
    </location>
</feature>
<dbReference type="EMBL" id="JBEHCU010013592">
    <property type="protein sequence ID" value="KAL1374188.1"/>
    <property type="molecule type" value="Genomic_DNA"/>
</dbReference>
<feature type="transmembrane region" description="Helical" evidence="8">
    <location>
        <begin position="507"/>
        <end position="525"/>
    </location>
</feature>
<dbReference type="PANTHER" id="PTHR19139">
    <property type="entry name" value="AQUAPORIN TRANSPORTER"/>
    <property type="match status" value="1"/>
</dbReference>
<evidence type="ECO:0008006" key="11">
    <source>
        <dbReference type="Google" id="ProtNLM"/>
    </source>
</evidence>
<proteinExistence type="inferred from homology"/>
<feature type="transmembrane region" description="Helical" evidence="8">
    <location>
        <begin position="114"/>
        <end position="142"/>
    </location>
</feature>
<evidence type="ECO:0000256" key="6">
    <source>
        <dbReference type="ARBA" id="ARBA00023136"/>
    </source>
</evidence>
<dbReference type="GO" id="GO:0016020">
    <property type="term" value="C:membrane"/>
    <property type="evidence" value="ECO:0007669"/>
    <property type="project" value="UniProtKB-SubCell"/>
</dbReference>
<dbReference type="PANTHER" id="PTHR19139:SF270">
    <property type="entry name" value="ENTOMOGLYCEROPORIN 1-RELATED"/>
    <property type="match status" value="1"/>
</dbReference>
<feature type="transmembrane region" description="Helical" evidence="8">
    <location>
        <begin position="384"/>
        <end position="403"/>
    </location>
</feature>
<feature type="transmembrane region" description="Helical" evidence="8">
    <location>
        <begin position="246"/>
        <end position="264"/>
    </location>
</feature>
<dbReference type="PRINTS" id="PR00783">
    <property type="entry name" value="MINTRINSICP"/>
</dbReference>
<protein>
    <recommendedName>
        <fullName evidence="11">Aquaporin</fullName>
    </recommendedName>
</protein>
<feature type="transmembrane region" description="Helical" evidence="8">
    <location>
        <begin position="436"/>
        <end position="455"/>
    </location>
</feature>
<sequence>MSSADEDQKGGARSKDPGVAFPGHNGFVGGQPKPPNVLGTGRSARDVISIVLAEFLGTGMLMFLGCMCCVAGFGNTPTNVSGGIGFGFTVMMVIHTFGVVSGAHINPSVTIAAFIYDLVTFPMLILYIIAQFAGAICGYGLLMAVSPYKVFTAALDEGNGSCVTAPHADLSTWEAFGVEFFITTILIWNCCGLWDPRNAKNTDSTSIKFALIVAGLSIAAGPYTGASMNTARTFAPAVWNGSYKGLWIYFVAPPLAGLIMPLIYKYVFRRELPAEVPLIYPEEMKVQTANQTRGAKHLITMKKSTLDTISVLLAELTGTALLVMLGCMGCVGTLGWVPAHFELCINFGLVVMILVQVFGCVSGCHINPAVTAAAWVYEMVSTKMALLYVVAQLIGGFMGYGALKMLTPEETFSNALEKGAGFCVTSPNPKISLPQAVGIEFLATAVLTLVCCGVWDPRNAKHHDSVPLRFGFTIGCLAVAAGPYTGASMNPARSLGPVLWNGVWTAHWVYWVGPLAGAFITAFVYKTVFRREVPQEQATANELTSLNAEK</sequence>
<comment type="similarity">
    <text evidence="2">Belongs to the MIP/aquaporin (TC 1.A.8) family.</text>
</comment>
<keyword evidence="10" id="KW-1185">Reference proteome</keyword>
<feature type="region of interest" description="Disordered" evidence="7">
    <location>
        <begin position="1"/>
        <end position="34"/>
    </location>
</feature>
<dbReference type="NCBIfam" id="TIGR00861">
    <property type="entry name" value="MIP"/>
    <property type="match status" value="1"/>
</dbReference>
<reference evidence="9 10" key="1">
    <citation type="submission" date="2024-05" db="EMBL/GenBank/DDBJ databases">
        <title>Culex pipiens pipiens assembly and annotation.</title>
        <authorList>
            <person name="Alout H."/>
            <person name="Durand T."/>
        </authorList>
    </citation>
    <scope>NUCLEOTIDE SEQUENCE [LARGE SCALE GENOMIC DNA]</scope>
    <source>
        <strain evidence="9">HA-2024</strain>
        <tissue evidence="9">Whole body</tissue>
    </source>
</reference>
<feature type="transmembrane region" description="Helical" evidence="8">
    <location>
        <begin position="349"/>
        <end position="377"/>
    </location>
</feature>
<dbReference type="InterPro" id="IPR022357">
    <property type="entry name" value="MIP_CS"/>
</dbReference>
<organism evidence="9 10">
    <name type="scientific">Culex pipiens pipiens</name>
    <name type="common">Northern house mosquito</name>
    <dbReference type="NCBI Taxonomy" id="38569"/>
    <lineage>
        <taxon>Eukaryota</taxon>
        <taxon>Metazoa</taxon>
        <taxon>Ecdysozoa</taxon>
        <taxon>Arthropoda</taxon>
        <taxon>Hexapoda</taxon>
        <taxon>Insecta</taxon>
        <taxon>Pterygota</taxon>
        <taxon>Neoptera</taxon>
        <taxon>Endopterygota</taxon>
        <taxon>Diptera</taxon>
        <taxon>Nematocera</taxon>
        <taxon>Culicoidea</taxon>
        <taxon>Culicidae</taxon>
        <taxon>Culicinae</taxon>
        <taxon>Culicini</taxon>
        <taxon>Culex</taxon>
        <taxon>Culex</taxon>
    </lineage>
</organism>
<evidence type="ECO:0000256" key="1">
    <source>
        <dbReference type="ARBA" id="ARBA00004141"/>
    </source>
</evidence>
<feature type="transmembrane region" description="Helical" evidence="8">
    <location>
        <begin position="206"/>
        <end position="226"/>
    </location>
</feature>
<dbReference type="FunFam" id="1.20.1080.10:FF:000020">
    <property type="entry name" value="Entomoglyceroporin 4, isoform A"/>
    <property type="match status" value="1"/>
</dbReference>
<dbReference type="Gene3D" id="1.20.1080.10">
    <property type="entry name" value="Glycerol uptake facilitator protein"/>
    <property type="match status" value="2"/>
</dbReference>
<feature type="compositionally biased region" description="Basic and acidic residues" evidence="7">
    <location>
        <begin position="1"/>
        <end position="16"/>
    </location>
</feature>
<dbReference type="InterPro" id="IPR000425">
    <property type="entry name" value="MIP"/>
</dbReference>
<name>A0ABD1CCX4_CULPP</name>
<evidence type="ECO:0000256" key="8">
    <source>
        <dbReference type="SAM" id="Phobius"/>
    </source>
</evidence>
<evidence type="ECO:0000256" key="4">
    <source>
        <dbReference type="ARBA" id="ARBA00022692"/>
    </source>
</evidence>
<evidence type="ECO:0000313" key="10">
    <source>
        <dbReference type="Proteomes" id="UP001562425"/>
    </source>
</evidence>
<keyword evidence="3" id="KW-0813">Transport</keyword>
<evidence type="ECO:0000313" key="9">
    <source>
        <dbReference type="EMBL" id="KAL1374188.1"/>
    </source>
</evidence>
<feature type="transmembrane region" description="Helical" evidence="8">
    <location>
        <begin position="51"/>
        <end position="74"/>
    </location>
</feature>
<comment type="subcellular location">
    <subcellularLocation>
        <location evidence="1">Membrane</location>
        <topology evidence="1">Multi-pass membrane protein</topology>
    </subcellularLocation>
</comment>
<accession>A0ABD1CCX4</accession>
<feature type="transmembrane region" description="Helical" evidence="8">
    <location>
        <begin position="467"/>
        <end position="487"/>
    </location>
</feature>
<dbReference type="PROSITE" id="PS00221">
    <property type="entry name" value="MIP"/>
    <property type="match status" value="1"/>
</dbReference>
<dbReference type="AlphaFoldDB" id="A0ABD1CCX4"/>
<dbReference type="InterPro" id="IPR034294">
    <property type="entry name" value="Aquaporin_transptr"/>
</dbReference>
<keyword evidence="4 8" id="KW-0812">Transmembrane</keyword>
<keyword evidence="5 8" id="KW-1133">Transmembrane helix</keyword>
<evidence type="ECO:0000256" key="7">
    <source>
        <dbReference type="SAM" id="MobiDB-lite"/>
    </source>
</evidence>
<dbReference type="InterPro" id="IPR023271">
    <property type="entry name" value="Aquaporin-like"/>
</dbReference>
<gene>
    <name evidence="9" type="ORF">pipiens_001660</name>
</gene>
<dbReference type="Proteomes" id="UP001562425">
    <property type="component" value="Unassembled WGS sequence"/>
</dbReference>
<keyword evidence="6 8" id="KW-0472">Membrane</keyword>
<comment type="caution">
    <text evidence="9">The sequence shown here is derived from an EMBL/GenBank/DDBJ whole genome shotgun (WGS) entry which is preliminary data.</text>
</comment>
<dbReference type="Pfam" id="PF00230">
    <property type="entry name" value="MIP"/>
    <property type="match status" value="2"/>
</dbReference>
<dbReference type="SUPFAM" id="SSF81338">
    <property type="entry name" value="Aquaporin-like"/>
    <property type="match status" value="2"/>
</dbReference>
<evidence type="ECO:0000256" key="3">
    <source>
        <dbReference type="ARBA" id="ARBA00022448"/>
    </source>
</evidence>
<feature type="transmembrane region" description="Helical" evidence="8">
    <location>
        <begin position="175"/>
        <end position="194"/>
    </location>
</feature>
<evidence type="ECO:0000256" key="5">
    <source>
        <dbReference type="ARBA" id="ARBA00022989"/>
    </source>
</evidence>
<evidence type="ECO:0000256" key="2">
    <source>
        <dbReference type="ARBA" id="ARBA00006175"/>
    </source>
</evidence>